<dbReference type="EMBL" id="CP042912">
    <property type="protein sequence ID" value="QEG24152.1"/>
    <property type="molecule type" value="Genomic_DNA"/>
</dbReference>
<protein>
    <recommendedName>
        <fullName evidence="4">PEP-CTERM protein-sorting domain-containing protein</fullName>
    </recommendedName>
</protein>
<dbReference type="RefSeq" id="WP_075083444.1">
    <property type="nucleotide sequence ID" value="NZ_CP042912.1"/>
</dbReference>
<organism evidence="2 3">
    <name type="scientific">Mariniblastus fucicola</name>
    <dbReference type="NCBI Taxonomy" id="980251"/>
    <lineage>
        <taxon>Bacteria</taxon>
        <taxon>Pseudomonadati</taxon>
        <taxon>Planctomycetota</taxon>
        <taxon>Planctomycetia</taxon>
        <taxon>Pirellulales</taxon>
        <taxon>Pirellulaceae</taxon>
        <taxon>Mariniblastus</taxon>
    </lineage>
</organism>
<keyword evidence="3" id="KW-1185">Reference proteome</keyword>
<dbReference type="KEGG" id="mff:MFFC18_40680"/>
<dbReference type="NCBIfam" id="TIGR02595">
    <property type="entry name" value="PEP_CTERM"/>
    <property type="match status" value="1"/>
</dbReference>
<gene>
    <name evidence="2" type="ORF">MFFC18_40680</name>
</gene>
<sequence length="217" mass="22519" precursor="true">MNVRNVFSLAIVALVACCSQGFAQTYSLGYDQTRYDVSPGDSVDVTLILTEEIADGETARLAGGGTDGLFAFGLGVDYSSFTGGASGSTFGSITFNSDFLQSDPDFVQVFDSGSVVSFETSETSGQGVSGMMISPNEYQLELATLSFDAGAINSLTTLQLRTGEAPVTNPALFFADGETPAVGFGSTQIFVNAVPEPGSAAILAIVAGVGVLRRRRK</sequence>
<feature type="signal peptide" evidence="1">
    <location>
        <begin position="1"/>
        <end position="23"/>
    </location>
</feature>
<evidence type="ECO:0000256" key="1">
    <source>
        <dbReference type="SAM" id="SignalP"/>
    </source>
</evidence>
<dbReference type="AlphaFoldDB" id="A0A5B9PHL2"/>
<accession>A0A5B9PHL2</accession>
<reference evidence="2 3" key="1">
    <citation type="submission" date="2019-08" db="EMBL/GenBank/DDBJ databases">
        <title>Deep-cultivation of Planctomycetes and their phenomic and genomic characterization uncovers novel biology.</title>
        <authorList>
            <person name="Wiegand S."/>
            <person name="Jogler M."/>
            <person name="Boedeker C."/>
            <person name="Pinto D."/>
            <person name="Vollmers J."/>
            <person name="Rivas-Marin E."/>
            <person name="Kohn T."/>
            <person name="Peeters S.H."/>
            <person name="Heuer A."/>
            <person name="Rast P."/>
            <person name="Oberbeckmann S."/>
            <person name="Bunk B."/>
            <person name="Jeske O."/>
            <person name="Meyerdierks A."/>
            <person name="Storesund J.E."/>
            <person name="Kallscheuer N."/>
            <person name="Luecker S."/>
            <person name="Lage O.M."/>
            <person name="Pohl T."/>
            <person name="Merkel B.J."/>
            <person name="Hornburger P."/>
            <person name="Mueller R.-W."/>
            <person name="Bruemmer F."/>
            <person name="Labrenz M."/>
            <person name="Spormann A.M."/>
            <person name="Op den Camp H."/>
            <person name="Overmann J."/>
            <person name="Amann R."/>
            <person name="Jetten M.S.M."/>
            <person name="Mascher T."/>
            <person name="Medema M.H."/>
            <person name="Devos D.P."/>
            <person name="Kaster A.-K."/>
            <person name="Ovreas L."/>
            <person name="Rohde M."/>
            <person name="Galperin M.Y."/>
            <person name="Jogler C."/>
        </authorList>
    </citation>
    <scope>NUCLEOTIDE SEQUENCE [LARGE SCALE GENOMIC DNA]</scope>
    <source>
        <strain evidence="2 3">FC18</strain>
    </source>
</reference>
<dbReference type="Proteomes" id="UP000322214">
    <property type="component" value="Chromosome"/>
</dbReference>
<evidence type="ECO:0000313" key="3">
    <source>
        <dbReference type="Proteomes" id="UP000322214"/>
    </source>
</evidence>
<dbReference type="PROSITE" id="PS51257">
    <property type="entry name" value="PROKAR_LIPOPROTEIN"/>
    <property type="match status" value="1"/>
</dbReference>
<keyword evidence="1" id="KW-0732">Signal</keyword>
<feature type="chain" id="PRO_5023002078" description="PEP-CTERM protein-sorting domain-containing protein" evidence="1">
    <location>
        <begin position="24"/>
        <end position="217"/>
    </location>
</feature>
<evidence type="ECO:0008006" key="4">
    <source>
        <dbReference type="Google" id="ProtNLM"/>
    </source>
</evidence>
<name>A0A5B9PHL2_9BACT</name>
<evidence type="ECO:0000313" key="2">
    <source>
        <dbReference type="EMBL" id="QEG24152.1"/>
    </source>
</evidence>
<proteinExistence type="predicted"/>
<dbReference type="InterPro" id="IPR013424">
    <property type="entry name" value="Ice-binding_C"/>
</dbReference>